<accession>A0ABN8ZGQ8</accession>
<proteinExistence type="predicted"/>
<dbReference type="Proteomes" id="UP001176941">
    <property type="component" value="Chromosome 33"/>
</dbReference>
<evidence type="ECO:0000313" key="2">
    <source>
        <dbReference type="Proteomes" id="UP001176941"/>
    </source>
</evidence>
<organism evidence="1 2">
    <name type="scientific">Rangifer tarandus platyrhynchus</name>
    <name type="common">Svalbard reindeer</name>
    <dbReference type="NCBI Taxonomy" id="3082113"/>
    <lineage>
        <taxon>Eukaryota</taxon>
        <taxon>Metazoa</taxon>
        <taxon>Chordata</taxon>
        <taxon>Craniata</taxon>
        <taxon>Vertebrata</taxon>
        <taxon>Euteleostomi</taxon>
        <taxon>Mammalia</taxon>
        <taxon>Eutheria</taxon>
        <taxon>Laurasiatheria</taxon>
        <taxon>Artiodactyla</taxon>
        <taxon>Ruminantia</taxon>
        <taxon>Pecora</taxon>
        <taxon>Cervidae</taxon>
        <taxon>Odocoileinae</taxon>
        <taxon>Rangifer</taxon>
    </lineage>
</organism>
<protein>
    <submittedName>
        <fullName evidence="1">Uncharacterized protein</fullName>
    </submittedName>
</protein>
<reference evidence="1" key="1">
    <citation type="submission" date="2023-04" db="EMBL/GenBank/DDBJ databases">
        <authorList>
            <consortium name="ELIXIR-Norway"/>
        </authorList>
    </citation>
    <scope>NUCLEOTIDE SEQUENCE [LARGE SCALE GENOMIC DNA]</scope>
</reference>
<sequence length="101" mass="10647">MGTICPAVESLNAMSNVCHTAMSDSCDPTNCSPPGSSVHGISQARILEWVAILMQAHLPDPGIKPSSPVSPALAGRFFPISTTKKKNGCFKAHKWAQISKG</sequence>
<gene>
    <name evidence="1" type="ORF">MRATA1EN1_LOCUS22047</name>
</gene>
<keyword evidence="2" id="KW-1185">Reference proteome</keyword>
<evidence type="ECO:0000313" key="1">
    <source>
        <dbReference type="EMBL" id="CAI9173085.1"/>
    </source>
</evidence>
<dbReference type="EMBL" id="OX459969">
    <property type="protein sequence ID" value="CAI9173085.1"/>
    <property type="molecule type" value="Genomic_DNA"/>
</dbReference>
<name>A0ABN8ZGQ8_RANTA</name>